<name>A0A0J0XK00_9TREE</name>
<dbReference type="EMBL" id="KQ087218">
    <property type="protein sequence ID" value="KLT41411.1"/>
    <property type="molecule type" value="Genomic_DNA"/>
</dbReference>
<organism evidence="1 2">
    <name type="scientific">Cutaneotrichosporon oleaginosum</name>
    <dbReference type="NCBI Taxonomy" id="879819"/>
    <lineage>
        <taxon>Eukaryota</taxon>
        <taxon>Fungi</taxon>
        <taxon>Dikarya</taxon>
        <taxon>Basidiomycota</taxon>
        <taxon>Agaricomycotina</taxon>
        <taxon>Tremellomycetes</taxon>
        <taxon>Trichosporonales</taxon>
        <taxon>Trichosporonaceae</taxon>
        <taxon>Cutaneotrichosporon</taxon>
    </lineage>
</organism>
<evidence type="ECO:0000313" key="2">
    <source>
        <dbReference type="Proteomes" id="UP000053611"/>
    </source>
</evidence>
<proteinExistence type="predicted"/>
<dbReference type="GeneID" id="28982023"/>
<keyword evidence="2" id="KW-1185">Reference proteome</keyword>
<protein>
    <submittedName>
        <fullName evidence="1">Uncharacterized protein</fullName>
    </submittedName>
</protein>
<reference evidence="1 2" key="1">
    <citation type="submission" date="2015-03" db="EMBL/GenBank/DDBJ databases">
        <title>Genomics and transcriptomics of the oil-accumulating basidiomycete yeast T. oleaginosus allow insights into substrate utilization and the diverse evolutionary trajectories of mating systems in fungi.</title>
        <authorList>
            <consortium name="DOE Joint Genome Institute"/>
            <person name="Kourist R."/>
            <person name="Kracht O."/>
            <person name="Bracharz F."/>
            <person name="Lipzen A."/>
            <person name="Nolan M."/>
            <person name="Ohm R."/>
            <person name="Grigoriev I."/>
            <person name="Sun S."/>
            <person name="Heitman J."/>
            <person name="Bruck T."/>
            <person name="Nowrousian M."/>
        </authorList>
    </citation>
    <scope>NUCLEOTIDE SEQUENCE [LARGE SCALE GENOMIC DNA]</scope>
    <source>
        <strain evidence="1 2">IBC0246</strain>
    </source>
</reference>
<dbReference type="AlphaFoldDB" id="A0A0J0XK00"/>
<dbReference type="STRING" id="879819.A0A0J0XK00"/>
<gene>
    <name evidence="1" type="ORF">CC85DRAFT_276027</name>
</gene>
<dbReference type="RefSeq" id="XP_018277902.1">
    <property type="nucleotide sequence ID" value="XM_018421420.1"/>
</dbReference>
<accession>A0A0J0XK00</accession>
<evidence type="ECO:0000313" key="1">
    <source>
        <dbReference type="EMBL" id="KLT41411.1"/>
    </source>
</evidence>
<dbReference type="Proteomes" id="UP000053611">
    <property type="component" value="Unassembled WGS sequence"/>
</dbReference>
<sequence length="346" mass="39032">MADTAGDGGTLTTKAGKVYVARPSRLPYVRKPPAPEVHTRPFFRDPAHTRPTKWSLYRPLIRAMGGAAALAAARIASPPREAYDGFAPLTPLSGTYPHLLASLRARWRTARGWTSMRDTRAFLLAEERFLSTLSASDPVLAKREAALRSSYDAYLARPAPPPPPRPLLTGGYMRPTKFSPPLPRMKPQPRAIAGMFAHRQRKREHRILKLREVFENRRDITAELRMWRTLGIEDEWSSPVSGTREERRDAGWTPPLDAHAARIEEGLNADARRAQAMFPDDVIERVKAARRRRDVWRVNKARKARGLEPIFPPRSEQEEAARAVKRAAREARLAEAAAREAQKKDP</sequence>
<dbReference type="OrthoDB" id="2571149at2759"/>